<evidence type="ECO:0000313" key="3">
    <source>
        <dbReference type="Proteomes" id="UP001606134"/>
    </source>
</evidence>
<reference evidence="2 3" key="1">
    <citation type="submission" date="2024-08" db="EMBL/GenBank/DDBJ databases">
        <authorList>
            <person name="Lu H."/>
        </authorList>
    </citation>
    <scope>NUCLEOTIDE SEQUENCE [LARGE SCALE GENOMIC DNA]</scope>
    <source>
        <strain evidence="2 3">BYS78W</strain>
    </source>
</reference>
<feature type="domain" description="AB hydrolase-1" evidence="1">
    <location>
        <begin position="65"/>
        <end position="228"/>
    </location>
</feature>
<dbReference type="RefSeq" id="WP_394407870.1">
    <property type="nucleotide sequence ID" value="NZ_JBIGIC010000003.1"/>
</dbReference>
<comment type="caution">
    <text evidence="2">The sequence shown here is derived from an EMBL/GenBank/DDBJ whole genome shotgun (WGS) entry which is preliminary data.</text>
</comment>
<protein>
    <submittedName>
        <fullName evidence="2">Esterase/lipase family protein</fullName>
    </submittedName>
</protein>
<evidence type="ECO:0000259" key="1">
    <source>
        <dbReference type="Pfam" id="PF12697"/>
    </source>
</evidence>
<keyword evidence="3" id="KW-1185">Reference proteome</keyword>
<dbReference type="InterPro" id="IPR029058">
    <property type="entry name" value="AB_hydrolase_fold"/>
</dbReference>
<dbReference type="SUPFAM" id="SSF53474">
    <property type="entry name" value="alpha/beta-Hydrolases"/>
    <property type="match status" value="1"/>
</dbReference>
<proteinExistence type="predicted"/>
<dbReference type="Proteomes" id="UP001606134">
    <property type="component" value="Unassembled WGS sequence"/>
</dbReference>
<dbReference type="InterPro" id="IPR000073">
    <property type="entry name" value="AB_hydrolase_1"/>
</dbReference>
<sequence>MPATRSPRLPRRAPAPATAALDWSDLRAPNAWLLMLEGRAPWEYAALLASLPWMKKLPQGDGHPVLVFPGLGANDATTAPLRALLDSLGYATQAWGQGFNFGPRTGVLEQARADLQQLYRRHHRKVSLIGWSLGGIYARELAKECPDLARCVVTLGTPFTGHPRATNAWRFFEMVSGQTVADDHALLEQIRQAPPVPTTSIYSKTDGVVAWRCSVNEPSPLAENIEVQASHIGLGVNPIALYALADRLAQPEGQWKHFEPKGARRWFYKTPERP</sequence>
<dbReference type="Pfam" id="PF12697">
    <property type="entry name" value="Abhydrolase_6"/>
    <property type="match status" value="1"/>
</dbReference>
<organism evidence="2 3">
    <name type="scientific">Pelomonas candidula</name>
    <dbReference type="NCBI Taxonomy" id="3299025"/>
    <lineage>
        <taxon>Bacteria</taxon>
        <taxon>Pseudomonadati</taxon>
        <taxon>Pseudomonadota</taxon>
        <taxon>Betaproteobacteria</taxon>
        <taxon>Burkholderiales</taxon>
        <taxon>Sphaerotilaceae</taxon>
        <taxon>Roseateles</taxon>
    </lineage>
</organism>
<evidence type="ECO:0000313" key="2">
    <source>
        <dbReference type="EMBL" id="MFG6486627.1"/>
    </source>
</evidence>
<dbReference type="Gene3D" id="3.40.50.1820">
    <property type="entry name" value="alpha/beta hydrolase"/>
    <property type="match status" value="1"/>
</dbReference>
<name>A0ABW7H9Y8_9BURK</name>
<gene>
    <name evidence="2" type="ORF">ACG04R_08100</name>
</gene>
<accession>A0ABW7H9Y8</accession>
<dbReference type="EMBL" id="JBIGIC010000003">
    <property type="protein sequence ID" value="MFG6486627.1"/>
    <property type="molecule type" value="Genomic_DNA"/>
</dbReference>